<evidence type="ECO:0000313" key="6">
    <source>
        <dbReference type="Proteomes" id="UP000311605"/>
    </source>
</evidence>
<reference evidence="5 6" key="1">
    <citation type="submission" date="2019-06" db="EMBL/GenBank/DDBJ databases">
        <title>The draft genome of Rhizobium smilacinae PTYR-5.</title>
        <authorList>
            <person name="Liu L."/>
            <person name="Li L."/>
            <person name="Zhang X."/>
        </authorList>
    </citation>
    <scope>NUCLEOTIDE SEQUENCE [LARGE SCALE GENOMIC DNA]</scope>
    <source>
        <strain evidence="5 6">PTYR-5</strain>
    </source>
</reference>
<organism evidence="5 6">
    <name type="scientific">Aliirhizobium smilacinae</name>
    <dbReference type="NCBI Taxonomy" id="1395944"/>
    <lineage>
        <taxon>Bacteria</taxon>
        <taxon>Pseudomonadati</taxon>
        <taxon>Pseudomonadota</taxon>
        <taxon>Alphaproteobacteria</taxon>
        <taxon>Hyphomicrobiales</taxon>
        <taxon>Rhizobiaceae</taxon>
        <taxon>Aliirhizobium</taxon>
    </lineage>
</organism>
<evidence type="ECO:0000256" key="3">
    <source>
        <dbReference type="ARBA" id="ARBA00023235"/>
    </source>
</evidence>
<dbReference type="GO" id="GO:0016853">
    <property type="term" value="F:isomerase activity"/>
    <property type="evidence" value="ECO:0007669"/>
    <property type="project" value="UniProtKB-KW"/>
</dbReference>
<proteinExistence type="predicted"/>
<evidence type="ECO:0000256" key="2">
    <source>
        <dbReference type="ARBA" id="ARBA00023211"/>
    </source>
</evidence>
<accession>A0A5C4XKH5</accession>
<dbReference type="PANTHER" id="PTHR30268:SF0">
    <property type="entry name" value="L-RHAMNOSE ISOMERASE"/>
    <property type="match status" value="1"/>
</dbReference>
<dbReference type="EMBL" id="VDMN01000002">
    <property type="protein sequence ID" value="TNM63709.1"/>
    <property type="molecule type" value="Genomic_DNA"/>
</dbReference>
<dbReference type="SUPFAM" id="SSF51658">
    <property type="entry name" value="Xylose isomerase-like"/>
    <property type="match status" value="1"/>
</dbReference>
<dbReference type="GO" id="GO:0046872">
    <property type="term" value="F:metal ion binding"/>
    <property type="evidence" value="ECO:0007669"/>
    <property type="project" value="UniProtKB-KW"/>
</dbReference>
<dbReference type="InterPro" id="IPR013451">
    <property type="entry name" value="L_rhamnose_iso"/>
</dbReference>
<dbReference type="InterPro" id="IPR013022">
    <property type="entry name" value="Xyl_isomerase-like_TIM-brl"/>
</dbReference>
<dbReference type="AlphaFoldDB" id="A0A5C4XKH5"/>
<evidence type="ECO:0000256" key="1">
    <source>
        <dbReference type="ARBA" id="ARBA00022723"/>
    </source>
</evidence>
<keyword evidence="6" id="KW-1185">Reference proteome</keyword>
<evidence type="ECO:0000313" key="5">
    <source>
        <dbReference type="EMBL" id="TNM63709.1"/>
    </source>
</evidence>
<dbReference type="Pfam" id="PF01261">
    <property type="entry name" value="AP_endonuc_2"/>
    <property type="match status" value="1"/>
</dbReference>
<dbReference type="Gene3D" id="3.20.20.150">
    <property type="entry name" value="Divalent-metal-dependent TIM barrel enzymes"/>
    <property type="match status" value="1"/>
</dbReference>
<dbReference type="OrthoDB" id="5174871at2"/>
<dbReference type="RefSeq" id="WP_139676615.1">
    <property type="nucleotide sequence ID" value="NZ_VDMN01000002.1"/>
</dbReference>
<gene>
    <name evidence="5" type="primary">rhaI</name>
    <name evidence="5" type="ORF">FHP24_13030</name>
</gene>
<name>A0A5C4XKH5_9HYPH</name>
<protein>
    <submittedName>
        <fullName evidence="5">L-rhamnose catabolism isomerase</fullName>
    </submittedName>
</protein>
<dbReference type="NCBIfam" id="TIGR02629">
    <property type="entry name" value="L_rham_iso_rhiz"/>
    <property type="match status" value="1"/>
</dbReference>
<evidence type="ECO:0000259" key="4">
    <source>
        <dbReference type="Pfam" id="PF01261"/>
    </source>
</evidence>
<comment type="caution">
    <text evidence="5">The sequence shown here is derived from an EMBL/GenBank/DDBJ whole genome shotgun (WGS) entry which is preliminary data.</text>
</comment>
<dbReference type="PANTHER" id="PTHR30268">
    <property type="entry name" value="L-RHAMNOSE ISOMERASE"/>
    <property type="match status" value="1"/>
</dbReference>
<keyword evidence="2" id="KW-0464">Manganese</keyword>
<dbReference type="Proteomes" id="UP000311605">
    <property type="component" value="Unassembled WGS sequence"/>
</dbReference>
<dbReference type="InterPro" id="IPR036237">
    <property type="entry name" value="Xyl_isomerase-like_sf"/>
</dbReference>
<dbReference type="InterPro" id="IPR050337">
    <property type="entry name" value="L-rhamnose_isomerase"/>
</dbReference>
<sequence length="430" mass="47127">MTDAMISPEVIGEHNKNNEVALNSDYAALGENLSRRGVDIEAITKKVSEFFVAVPSWGVGTGGTRFARFPGQGEPRGIFDKLEDCSVINELTRATPTVSLHIPWDKTDPKDLKARGDALGLGFDAMNSNTFSDAPGQAHSYKYGSLSHTDAATRAQAVEHNIECIDIGNAIGSKALTVWIGDGSNFPGQSNFTRQFERYLSSMADIYKALPDDWRLFSEHKMYEPAFYSTVVQDWGSNLLIAQTLGDKAFCLVDLGHHAPNTNIEMIVARLIQFGKLGGFHFNDSKYGDDDLDAGSIDPYRLFLVFNELVDADNRGKSEFHPAHMIDQSHNVTDPIESLISSANEIRRAYAQALIVDRKALDGFQDDNDALMATDTLKRAYRTDVEPILAEARRRAGGAIDPIAAYRKSGYRQKVAGERPAVTGGSGGII</sequence>
<keyword evidence="3 5" id="KW-0413">Isomerase</keyword>
<feature type="domain" description="Xylose isomerase-like TIM barrel" evidence="4">
    <location>
        <begin position="100"/>
        <end position="291"/>
    </location>
</feature>
<keyword evidence="1" id="KW-0479">Metal-binding</keyword>